<comment type="subunit">
    <text evidence="8">Homodimer.</text>
</comment>
<evidence type="ECO:0000256" key="10">
    <source>
        <dbReference type="PIRSR" id="PIRSR000445-2"/>
    </source>
</evidence>
<feature type="binding site" evidence="8 10">
    <location>
        <position position="120"/>
    </location>
    <ligand>
        <name>substrate</name>
    </ligand>
</feature>
<dbReference type="PROSITE" id="PS00747">
    <property type="entry name" value="GLUTR"/>
    <property type="match status" value="1"/>
</dbReference>
<evidence type="ECO:0000256" key="4">
    <source>
        <dbReference type="ARBA" id="ARBA00022857"/>
    </source>
</evidence>
<feature type="site" description="Important for activity" evidence="8 12">
    <location>
        <position position="99"/>
    </location>
</feature>
<evidence type="ECO:0000256" key="1">
    <source>
        <dbReference type="ARBA" id="ARBA00005059"/>
    </source>
</evidence>
<feature type="binding site" evidence="8 10">
    <location>
        <position position="109"/>
    </location>
    <ligand>
        <name>substrate</name>
    </ligand>
</feature>
<comment type="pathway">
    <text evidence="1 8 13">Porphyrin-containing compound metabolism; protoporphyrin-IX biosynthesis; 5-aminolevulinate from L-glutamyl-tRNA(Glu): step 1/2.</text>
</comment>
<dbReference type="InterPro" id="IPR036343">
    <property type="entry name" value="GluRdtase_N_sf"/>
</dbReference>
<dbReference type="FunFam" id="3.30.460.30:FF:000001">
    <property type="entry name" value="Glutamyl-tRNA reductase"/>
    <property type="match status" value="1"/>
</dbReference>
<evidence type="ECO:0000259" key="16">
    <source>
        <dbReference type="Pfam" id="PF05201"/>
    </source>
</evidence>
<comment type="function">
    <text evidence="8">Catalyzes the NADPH-dependent reduction of glutamyl-tRNA(Glu) to glutamate 1-semialdehyde (GSA).</text>
</comment>
<keyword evidence="6 8" id="KW-0627">Porphyrin biosynthesis</keyword>
<dbReference type="Pfam" id="PF00745">
    <property type="entry name" value="GlutR_dimer"/>
    <property type="match status" value="1"/>
</dbReference>
<dbReference type="SUPFAM" id="SSF51735">
    <property type="entry name" value="NAD(P)-binding Rossmann-fold domains"/>
    <property type="match status" value="1"/>
</dbReference>
<accession>A0A6G9XZU7</accession>
<dbReference type="Proteomes" id="UP000501705">
    <property type="component" value="Chromosome"/>
</dbReference>
<comment type="domain">
    <text evidence="8">Possesses an unusual extended V-shaped dimeric structure with each monomer consisting of three distinct domains arranged along a curved 'spinal' alpha-helix. The N-terminal catalytic domain specifically recognizes the glutamate moiety of the substrate. The second domain is the NADPH-binding domain, and the third C-terminal domain is responsible for dimerization.</text>
</comment>
<dbReference type="GO" id="GO:0050661">
    <property type="term" value="F:NADP binding"/>
    <property type="evidence" value="ECO:0007669"/>
    <property type="project" value="InterPro"/>
</dbReference>
<keyword evidence="5 8" id="KW-0560">Oxidoreductase</keyword>
<dbReference type="SUPFAM" id="SSF69075">
    <property type="entry name" value="Glutamyl tRNA-reductase dimerization domain"/>
    <property type="match status" value="1"/>
</dbReference>
<evidence type="ECO:0000259" key="14">
    <source>
        <dbReference type="Pfam" id="PF00745"/>
    </source>
</evidence>
<dbReference type="GO" id="GO:0019353">
    <property type="term" value="P:protoporphyrinogen IX biosynthetic process from glutamate"/>
    <property type="evidence" value="ECO:0007669"/>
    <property type="project" value="TreeGrafter"/>
</dbReference>
<dbReference type="NCBIfam" id="TIGR01035">
    <property type="entry name" value="hemA"/>
    <property type="match status" value="1"/>
</dbReference>
<dbReference type="SUPFAM" id="SSF69742">
    <property type="entry name" value="Glutamyl tRNA-reductase catalytic, N-terminal domain"/>
    <property type="match status" value="1"/>
</dbReference>
<evidence type="ECO:0000256" key="7">
    <source>
        <dbReference type="ARBA" id="ARBA00047464"/>
    </source>
</evidence>
<dbReference type="InterPro" id="IPR006151">
    <property type="entry name" value="Shikm_DH/Glu-tRNA_Rdtase"/>
</dbReference>
<evidence type="ECO:0000256" key="13">
    <source>
        <dbReference type="RuleBase" id="RU000584"/>
    </source>
</evidence>
<evidence type="ECO:0000256" key="11">
    <source>
        <dbReference type="PIRSR" id="PIRSR000445-3"/>
    </source>
</evidence>
<comment type="miscellaneous">
    <text evidence="8">During catalysis, the active site Cys acts as a nucleophile attacking the alpha-carbonyl group of tRNA-bound glutamate with the formation of a thioester intermediate between enzyme and glutamate, and the concomitant release of tRNA(Glu). The thioester intermediate is finally reduced by direct hydride transfer from NADPH, to form the product GSA.</text>
</comment>
<dbReference type="Pfam" id="PF05201">
    <property type="entry name" value="GlutR_N"/>
    <property type="match status" value="1"/>
</dbReference>
<dbReference type="EC" id="1.2.1.70" evidence="3 8"/>
<keyword evidence="4 8" id="KW-0521">NADP</keyword>
<dbReference type="PANTHER" id="PTHR43013:SF1">
    <property type="entry name" value="GLUTAMYL-TRNA REDUCTASE"/>
    <property type="match status" value="1"/>
</dbReference>
<dbReference type="Gene3D" id="3.30.460.30">
    <property type="entry name" value="Glutamyl-tRNA reductase, N-terminal domain"/>
    <property type="match status" value="1"/>
</dbReference>
<comment type="catalytic activity">
    <reaction evidence="7 8 13">
        <text>(S)-4-amino-5-oxopentanoate + tRNA(Glu) + NADP(+) = L-glutamyl-tRNA(Glu) + NADPH + H(+)</text>
        <dbReference type="Rhea" id="RHEA:12344"/>
        <dbReference type="Rhea" id="RHEA-COMP:9663"/>
        <dbReference type="Rhea" id="RHEA-COMP:9680"/>
        <dbReference type="ChEBI" id="CHEBI:15378"/>
        <dbReference type="ChEBI" id="CHEBI:57501"/>
        <dbReference type="ChEBI" id="CHEBI:57783"/>
        <dbReference type="ChEBI" id="CHEBI:58349"/>
        <dbReference type="ChEBI" id="CHEBI:78442"/>
        <dbReference type="ChEBI" id="CHEBI:78520"/>
        <dbReference type="EC" id="1.2.1.70"/>
    </reaction>
</comment>
<gene>
    <name evidence="8" type="primary">hemA</name>
    <name evidence="17" type="ORF">F5X71_32840</name>
</gene>
<evidence type="ECO:0000256" key="2">
    <source>
        <dbReference type="ARBA" id="ARBA00005916"/>
    </source>
</evidence>
<evidence type="ECO:0000256" key="9">
    <source>
        <dbReference type="PIRSR" id="PIRSR000445-1"/>
    </source>
</evidence>
<dbReference type="PANTHER" id="PTHR43013">
    <property type="entry name" value="GLUTAMYL-TRNA REDUCTASE"/>
    <property type="match status" value="1"/>
</dbReference>
<feature type="domain" description="Glutamyl-tRNA reductase N-terminal" evidence="16">
    <location>
        <begin position="6"/>
        <end position="156"/>
    </location>
</feature>
<dbReference type="UniPathway" id="UPA00251">
    <property type="reaction ID" value="UER00316"/>
</dbReference>
<dbReference type="NCBIfam" id="NF000744">
    <property type="entry name" value="PRK00045.1-3"/>
    <property type="match status" value="1"/>
</dbReference>
<feature type="binding site" evidence="8 10">
    <location>
        <begin position="114"/>
        <end position="116"/>
    </location>
    <ligand>
        <name>substrate</name>
    </ligand>
</feature>
<dbReference type="HAMAP" id="MF_00087">
    <property type="entry name" value="Glu_tRNA_reductase"/>
    <property type="match status" value="1"/>
</dbReference>
<dbReference type="InterPro" id="IPR018214">
    <property type="entry name" value="GluRdtase_CS"/>
</dbReference>
<dbReference type="InterPro" id="IPR015895">
    <property type="entry name" value="4pyrrol_synth_GluRdtase_N"/>
</dbReference>
<evidence type="ECO:0000256" key="12">
    <source>
        <dbReference type="PIRSR" id="PIRSR000445-4"/>
    </source>
</evidence>
<evidence type="ECO:0000256" key="5">
    <source>
        <dbReference type="ARBA" id="ARBA00023002"/>
    </source>
</evidence>
<dbReference type="RefSeq" id="WP_167465481.1">
    <property type="nucleotide sequence ID" value="NZ_CP046171.1"/>
</dbReference>
<evidence type="ECO:0000256" key="8">
    <source>
        <dbReference type="HAMAP-Rule" id="MF_00087"/>
    </source>
</evidence>
<reference evidence="17 18" key="1">
    <citation type="journal article" date="2019" name="ACS Chem. Biol.">
        <title>Identification and Mobilization of a Cryptic Antibiotic Biosynthesis Gene Locus from a Human-Pathogenic Nocardia Isolate.</title>
        <authorList>
            <person name="Herisse M."/>
            <person name="Ishida K."/>
            <person name="Porter J.L."/>
            <person name="Howden B."/>
            <person name="Hertweck C."/>
            <person name="Stinear T.P."/>
            <person name="Pidot S.J."/>
        </authorList>
    </citation>
    <scope>NUCLEOTIDE SEQUENCE [LARGE SCALE GENOMIC DNA]</scope>
    <source>
        <strain evidence="17 18">AUSMDU00024985</strain>
    </source>
</reference>
<dbReference type="CDD" id="cd05213">
    <property type="entry name" value="NAD_bind_Glutamyl_tRNA_reduct"/>
    <property type="match status" value="1"/>
</dbReference>
<evidence type="ECO:0000259" key="15">
    <source>
        <dbReference type="Pfam" id="PF01488"/>
    </source>
</evidence>
<feature type="binding site" evidence="8 10">
    <location>
        <begin position="49"/>
        <end position="52"/>
    </location>
    <ligand>
        <name>substrate</name>
    </ligand>
</feature>
<dbReference type="InterPro" id="IPR036291">
    <property type="entry name" value="NAD(P)-bd_dom_sf"/>
</dbReference>
<evidence type="ECO:0000313" key="18">
    <source>
        <dbReference type="Proteomes" id="UP000501705"/>
    </source>
</evidence>
<name>A0A6G9XZU7_NOCBR</name>
<dbReference type="InterPro" id="IPR036453">
    <property type="entry name" value="GluRdtase_dimer_dom_sf"/>
</dbReference>
<dbReference type="InterPro" id="IPR015896">
    <property type="entry name" value="4pyrrol_synth_GluRdtase_dimer"/>
</dbReference>
<dbReference type="GO" id="GO:0008883">
    <property type="term" value="F:glutamyl-tRNA reductase activity"/>
    <property type="evidence" value="ECO:0007669"/>
    <property type="project" value="UniProtKB-UniRule"/>
</dbReference>
<proteinExistence type="inferred from homology"/>
<evidence type="ECO:0000256" key="6">
    <source>
        <dbReference type="ARBA" id="ARBA00023244"/>
    </source>
</evidence>
<feature type="domain" description="Quinate/shikimate 5-dehydrogenase/glutamyl-tRNA reductase" evidence="15">
    <location>
        <begin position="174"/>
        <end position="317"/>
    </location>
</feature>
<dbReference type="AlphaFoldDB" id="A0A6G9XZU7"/>
<comment type="similarity">
    <text evidence="2 8 13">Belongs to the glutamyl-tRNA reductase family.</text>
</comment>
<dbReference type="EMBL" id="CP046171">
    <property type="protein sequence ID" value="QIS06454.1"/>
    <property type="molecule type" value="Genomic_DNA"/>
</dbReference>
<evidence type="ECO:0000313" key="17">
    <source>
        <dbReference type="EMBL" id="QIS06454.1"/>
    </source>
</evidence>
<dbReference type="Pfam" id="PF01488">
    <property type="entry name" value="Shikimate_DH"/>
    <property type="match status" value="1"/>
</dbReference>
<feature type="active site" description="Nucleophile" evidence="8 9">
    <location>
        <position position="50"/>
    </location>
</feature>
<sequence length="479" mass="50310">MSVLLVGISHRSAPVSVLEKVAITDTDRPKLIDRLLASSHVSEAMIVSTCNRVEVYAVVDAFHGGLAEVGELLTKHSGLPLPDLTKHAYVRYSEAAAEHLFAVASGLDSMVIGEQQVLSQIRGAYASADAQQAIGRTLHELAQHALRVGKRVHSETGIDRAGASVVSVALDRTRQVLGPLAGRTAVVVGAGAMGGLAVAHLSRAGIGRIIVVNRTMARAHRLAETAGTHGVAAEARELSRLTEAMAVADVVVTCTGAVGHVVTLADTHRALSDRERAGESATAERPLVFCDLGLPRDVEHAVAGLPGVTVIDIETLQRDPAAGAAADDTAAARTIVADELAKYLAGQRMAEVTPTVAALRQRAAEVVEAELLRLDSRLPSLADPERDEVARTVRRVVDKLLHAPTVRVKQLASTPGGDSYAEALRELFELKPGAAQAVAAPMEITALGERASLLRPDADIALADDFTASHRADEQGQTA</sequence>
<organism evidence="17 18">
    <name type="scientific">Nocardia brasiliensis</name>
    <dbReference type="NCBI Taxonomy" id="37326"/>
    <lineage>
        <taxon>Bacteria</taxon>
        <taxon>Bacillati</taxon>
        <taxon>Actinomycetota</taxon>
        <taxon>Actinomycetes</taxon>
        <taxon>Mycobacteriales</taxon>
        <taxon>Nocardiaceae</taxon>
        <taxon>Nocardia</taxon>
    </lineage>
</organism>
<dbReference type="InterPro" id="IPR000343">
    <property type="entry name" value="4pyrrol_synth_GluRdtase"/>
</dbReference>
<dbReference type="PIRSF" id="PIRSF000445">
    <property type="entry name" value="4pyrrol_synth_GluRdtase"/>
    <property type="match status" value="1"/>
</dbReference>
<feature type="binding site" evidence="8 11">
    <location>
        <begin position="189"/>
        <end position="194"/>
    </location>
    <ligand>
        <name>NADP(+)</name>
        <dbReference type="ChEBI" id="CHEBI:58349"/>
    </ligand>
</feature>
<evidence type="ECO:0000256" key="3">
    <source>
        <dbReference type="ARBA" id="ARBA00012970"/>
    </source>
</evidence>
<feature type="domain" description="Tetrapyrrole biosynthesis glutamyl-tRNA reductase dimerisation" evidence="14">
    <location>
        <begin position="332"/>
        <end position="430"/>
    </location>
</feature>
<dbReference type="Gene3D" id="3.40.50.720">
    <property type="entry name" value="NAD(P)-binding Rossmann-like Domain"/>
    <property type="match status" value="1"/>
</dbReference>
<protein>
    <recommendedName>
        <fullName evidence="3 8">Glutamyl-tRNA reductase</fullName>
        <shortName evidence="8">GluTR</shortName>
        <ecNumber evidence="3 8">1.2.1.70</ecNumber>
    </recommendedName>
</protein>